<accession>A0A3E0AUM5</accession>
<dbReference type="Pfam" id="PF09723">
    <property type="entry name" value="Zn_ribbon_8"/>
    <property type="match status" value="1"/>
</dbReference>
<evidence type="ECO:0000313" key="3">
    <source>
        <dbReference type="EMBL" id="REG23455.1"/>
    </source>
</evidence>
<dbReference type="AlphaFoldDB" id="A0A3E0AUM5"/>
<dbReference type="EMBL" id="QUMW01000013">
    <property type="protein sequence ID" value="REG23455.1"/>
    <property type="molecule type" value="Genomic_DNA"/>
</dbReference>
<dbReference type="RefSeq" id="WP_115885612.1">
    <property type="nucleotide sequence ID" value="NZ_CBCSHX010000004.1"/>
</dbReference>
<reference evidence="3 4" key="1">
    <citation type="submission" date="2018-08" db="EMBL/GenBank/DDBJ databases">
        <title>Genomic Encyclopedia of Type Strains, Phase IV (KMG-IV): sequencing the most valuable type-strain genomes for metagenomic binning, comparative biology and taxonomic classification.</title>
        <authorList>
            <person name="Goeker M."/>
        </authorList>
    </citation>
    <scope>NUCLEOTIDE SEQUENCE [LARGE SCALE GENOMIC DNA]</scope>
    <source>
        <strain evidence="3 4">DSM 17274</strain>
    </source>
</reference>
<organism evidence="3 4">
    <name type="scientific">Jeotgalicoccus halotolerans</name>
    <dbReference type="NCBI Taxonomy" id="157227"/>
    <lineage>
        <taxon>Bacteria</taxon>
        <taxon>Bacillati</taxon>
        <taxon>Bacillota</taxon>
        <taxon>Bacilli</taxon>
        <taxon>Bacillales</taxon>
        <taxon>Staphylococcaceae</taxon>
        <taxon>Jeotgalicoccus</taxon>
    </lineage>
</organism>
<dbReference type="SMART" id="SM00834">
    <property type="entry name" value="CxxC_CXXC_SSSS"/>
    <property type="match status" value="1"/>
</dbReference>
<gene>
    <name evidence="3" type="ORF">DFR63_1831</name>
</gene>
<keyword evidence="4" id="KW-1185">Reference proteome</keyword>
<feature type="domain" description="Putative regulatory protein FmdB zinc ribbon" evidence="2">
    <location>
        <begin position="1"/>
        <end position="41"/>
    </location>
</feature>
<sequence>MPRYTFLCKSCGEYDAWKSMSSDVANDVCPECNKETKRVYNGFQLSKMNSKLKSHIEQGMTPKVVTKNNLPQSNMKQQNRNPRPWMM</sequence>
<dbReference type="NCBIfam" id="TIGR02605">
    <property type="entry name" value="CxxC_CxxC_SSSS"/>
    <property type="match status" value="1"/>
</dbReference>
<protein>
    <submittedName>
        <fullName evidence="3">Putative FmdB family regulatory protein</fullName>
    </submittedName>
</protein>
<evidence type="ECO:0000313" key="4">
    <source>
        <dbReference type="Proteomes" id="UP000257076"/>
    </source>
</evidence>
<dbReference type="InterPro" id="IPR013429">
    <property type="entry name" value="Regulatory_FmdB_Zinc_ribbon"/>
</dbReference>
<evidence type="ECO:0000259" key="2">
    <source>
        <dbReference type="SMART" id="SM00834"/>
    </source>
</evidence>
<comment type="caution">
    <text evidence="3">The sequence shown here is derived from an EMBL/GenBank/DDBJ whole genome shotgun (WGS) entry which is preliminary data.</text>
</comment>
<dbReference type="Proteomes" id="UP000257076">
    <property type="component" value="Unassembled WGS sequence"/>
</dbReference>
<evidence type="ECO:0000256" key="1">
    <source>
        <dbReference type="SAM" id="MobiDB-lite"/>
    </source>
</evidence>
<name>A0A3E0AUM5_9STAP</name>
<proteinExistence type="predicted"/>
<dbReference type="OrthoDB" id="9813321at2"/>
<feature type="region of interest" description="Disordered" evidence="1">
    <location>
        <begin position="56"/>
        <end position="87"/>
    </location>
</feature>
<feature type="compositionally biased region" description="Polar residues" evidence="1">
    <location>
        <begin position="66"/>
        <end position="81"/>
    </location>
</feature>